<evidence type="ECO:0000313" key="3">
    <source>
        <dbReference type="Proteomes" id="UP000772196"/>
    </source>
</evidence>
<comment type="caution">
    <text evidence="2">The sequence shown here is derived from an EMBL/GenBank/DDBJ whole genome shotgun (WGS) entry which is preliminary data.</text>
</comment>
<accession>A0ABX1GYT5</accession>
<feature type="compositionally biased region" description="Gly residues" evidence="1">
    <location>
        <begin position="1"/>
        <end position="14"/>
    </location>
</feature>
<dbReference type="EMBL" id="JAAWWP010000003">
    <property type="protein sequence ID" value="NKI40958.1"/>
    <property type="molecule type" value="Genomic_DNA"/>
</dbReference>
<protein>
    <submittedName>
        <fullName evidence="2">Uncharacterized protein</fullName>
    </submittedName>
</protein>
<dbReference type="Proteomes" id="UP000772196">
    <property type="component" value="Unassembled WGS sequence"/>
</dbReference>
<feature type="region of interest" description="Disordered" evidence="1">
    <location>
        <begin position="1"/>
        <end position="23"/>
    </location>
</feature>
<keyword evidence="3" id="KW-1185">Reference proteome</keyword>
<gene>
    <name evidence="2" type="ORF">HFV08_06860</name>
</gene>
<sequence length="81" mass="8797">MAGQTGETGSGGRGRAGKAVLDGGPAELDARVVEVAPEGGRDLKIRHRGGYEHFRETSRQEASSEGQLPVYEWWERTEIAE</sequence>
<evidence type="ECO:0000256" key="1">
    <source>
        <dbReference type="SAM" id="MobiDB-lite"/>
    </source>
</evidence>
<name>A0ABX1GYT5_9ACTN</name>
<reference evidence="2 3" key="1">
    <citation type="submission" date="2020-04" db="EMBL/GenBank/DDBJ databases">
        <title>Phylogenetic Diversity and Antibacterial Activity against Ralstonia solanacearum of Endophytic Actinomycete Isolated from Moss.</title>
        <authorList>
            <person name="Zhuang X."/>
        </authorList>
    </citation>
    <scope>NUCLEOTIDE SEQUENCE [LARGE SCALE GENOMIC DNA]</scope>
    <source>
        <strain evidence="2 3">LD120</strain>
    </source>
</reference>
<dbReference type="InterPro" id="IPR046030">
    <property type="entry name" value="DUF5988"/>
</dbReference>
<evidence type="ECO:0000313" key="2">
    <source>
        <dbReference type="EMBL" id="NKI40958.1"/>
    </source>
</evidence>
<organism evidence="2 3">
    <name type="scientific">Streptomyces physcomitrii</name>
    <dbReference type="NCBI Taxonomy" id="2724184"/>
    <lineage>
        <taxon>Bacteria</taxon>
        <taxon>Bacillati</taxon>
        <taxon>Actinomycetota</taxon>
        <taxon>Actinomycetes</taxon>
        <taxon>Kitasatosporales</taxon>
        <taxon>Streptomycetaceae</taxon>
        <taxon>Streptomyces</taxon>
    </lineage>
</organism>
<dbReference type="RefSeq" id="WP_168536846.1">
    <property type="nucleotide sequence ID" value="NZ_JAAWWP010000003.1"/>
</dbReference>
<dbReference type="Pfam" id="PF19450">
    <property type="entry name" value="DUF5988"/>
    <property type="match status" value="1"/>
</dbReference>
<proteinExistence type="predicted"/>